<evidence type="ECO:0000313" key="9">
    <source>
        <dbReference type="Proteomes" id="UP000008370"/>
    </source>
</evidence>
<dbReference type="OrthoDB" id="4225815at2759"/>
<keyword evidence="9" id="KW-1185">Reference proteome</keyword>
<keyword evidence="5 6" id="KW-1015">Disulfide bond</keyword>
<keyword evidence="4 6" id="KW-0964">Secreted</keyword>
<dbReference type="Proteomes" id="UP000008370">
    <property type="component" value="Unassembled WGS sequence"/>
</dbReference>
<dbReference type="KEGG" id="pco:PHACADRAFT_184227"/>
<gene>
    <name evidence="7" type="ORF">PHACADRAFT_184227</name>
    <name evidence="8" type="ORF">PHACADRAFT_95750</name>
</gene>
<evidence type="ECO:0000313" key="8">
    <source>
        <dbReference type="EMBL" id="EKM55435.1"/>
    </source>
</evidence>
<sequence length="104" mass="9954">MFSKLTVFATLALPLLAAATPTARNSQPTTACCDSTESANSAAGAAILAGLGVVVQDVTGLIGLDCSPITAVGVGDGNACSSQTVSCSNGIIGGIGIGCAPITL</sequence>
<dbReference type="EMBL" id="JH930472">
    <property type="protein sequence ID" value="EKM55432.1"/>
    <property type="molecule type" value="Genomic_DNA"/>
</dbReference>
<protein>
    <recommendedName>
        <fullName evidence="6">Hydrophobin</fullName>
    </recommendedName>
</protein>
<dbReference type="InterPro" id="IPR001338">
    <property type="entry name" value="Class_I_Hydrophobin"/>
</dbReference>
<dbReference type="AlphaFoldDB" id="K5W8D4"/>
<comment type="similarity">
    <text evidence="2 6">Belongs to the fungal hydrophobin family.</text>
</comment>
<dbReference type="EMBL" id="JH930472">
    <property type="protein sequence ID" value="EKM55435.1"/>
    <property type="molecule type" value="Genomic_DNA"/>
</dbReference>
<evidence type="ECO:0000256" key="6">
    <source>
        <dbReference type="RuleBase" id="RU365009"/>
    </source>
</evidence>
<accession>K5W8D4</accession>
<dbReference type="Pfam" id="PF01185">
    <property type="entry name" value="Hydrophobin"/>
    <property type="match status" value="1"/>
</dbReference>
<dbReference type="GeneID" id="18920900"/>
<dbReference type="GO" id="GO:0009277">
    <property type="term" value="C:fungal-type cell wall"/>
    <property type="evidence" value="ECO:0007669"/>
    <property type="project" value="InterPro"/>
</dbReference>
<dbReference type="SMART" id="SM00075">
    <property type="entry name" value="HYDRO"/>
    <property type="match status" value="1"/>
</dbReference>
<dbReference type="RefSeq" id="XP_007395760.1">
    <property type="nucleotide sequence ID" value="XM_007395698.1"/>
</dbReference>
<comment type="subcellular location">
    <subcellularLocation>
        <location evidence="1 6">Secreted</location>
        <location evidence="1 6">Cell wall</location>
    </subcellularLocation>
</comment>
<name>K5W8D4_PHACS</name>
<feature type="signal peptide" evidence="6">
    <location>
        <begin position="1"/>
        <end position="19"/>
    </location>
</feature>
<evidence type="ECO:0000256" key="1">
    <source>
        <dbReference type="ARBA" id="ARBA00004191"/>
    </source>
</evidence>
<evidence type="ECO:0000256" key="3">
    <source>
        <dbReference type="ARBA" id="ARBA00022512"/>
    </source>
</evidence>
<dbReference type="HOGENOM" id="CLU_105134_2_1_1"/>
<dbReference type="GeneID" id="18910192"/>
<proteinExistence type="inferred from homology"/>
<keyword evidence="3 6" id="KW-0134">Cell wall</keyword>
<organism evidence="8 9">
    <name type="scientific">Phanerochaete carnosa (strain HHB-10118-sp)</name>
    <name type="common">White-rot fungus</name>
    <name type="synonym">Peniophora carnosa</name>
    <dbReference type="NCBI Taxonomy" id="650164"/>
    <lineage>
        <taxon>Eukaryota</taxon>
        <taxon>Fungi</taxon>
        <taxon>Dikarya</taxon>
        <taxon>Basidiomycota</taxon>
        <taxon>Agaricomycotina</taxon>
        <taxon>Agaricomycetes</taxon>
        <taxon>Polyporales</taxon>
        <taxon>Phanerochaetaceae</taxon>
        <taxon>Phanerochaete</taxon>
    </lineage>
</organism>
<dbReference type="KEGG" id="pco:PHACADRAFT_95750"/>
<evidence type="ECO:0000313" key="7">
    <source>
        <dbReference type="EMBL" id="EKM55432.1"/>
    </source>
</evidence>
<dbReference type="STRING" id="650164.K5W8D4"/>
<dbReference type="CDD" id="cd23507">
    <property type="entry name" value="hydrophobin_I"/>
    <property type="match status" value="1"/>
</dbReference>
<reference evidence="8 9" key="1">
    <citation type="journal article" date="2012" name="BMC Genomics">
        <title>Comparative genomics of the white-rot fungi, Phanerochaete carnosa and P. chrysosporium, to elucidate the genetic basis of the distinct wood types they colonize.</title>
        <authorList>
            <person name="Suzuki H."/>
            <person name="MacDonald J."/>
            <person name="Syed K."/>
            <person name="Salamov A."/>
            <person name="Hori C."/>
            <person name="Aerts A."/>
            <person name="Henrissat B."/>
            <person name="Wiebenga A."/>
            <person name="vanKuyk P.A."/>
            <person name="Barry K."/>
            <person name="Lindquist E."/>
            <person name="LaButti K."/>
            <person name="Lapidus A."/>
            <person name="Lucas S."/>
            <person name="Coutinho P."/>
            <person name="Gong Y."/>
            <person name="Samejima M."/>
            <person name="Mahadevan R."/>
            <person name="Abou-Zaid M."/>
            <person name="de Vries R.P."/>
            <person name="Igarashi K."/>
            <person name="Yadav J.S."/>
            <person name="Grigoriev I.V."/>
            <person name="Master E.R."/>
        </authorList>
    </citation>
    <scope>NUCLEOTIDE SEQUENCE [LARGE SCALE GENOMIC DNA]</scope>
    <source>
        <strain evidence="8 9">HHB-10118-sp</strain>
    </source>
</reference>
<feature type="chain" id="PRO_5013983312" description="Hydrophobin" evidence="6">
    <location>
        <begin position="20"/>
        <end position="104"/>
    </location>
</feature>
<dbReference type="GO" id="GO:0005199">
    <property type="term" value="F:structural constituent of cell wall"/>
    <property type="evidence" value="ECO:0007669"/>
    <property type="project" value="InterPro"/>
</dbReference>
<evidence type="ECO:0000256" key="4">
    <source>
        <dbReference type="ARBA" id="ARBA00022525"/>
    </source>
</evidence>
<evidence type="ECO:0000256" key="5">
    <source>
        <dbReference type="ARBA" id="ARBA00023157"/>
    </source>
</evidence>
<dbReference type="RefSeq" id="XP_007395757.1">
    <property type="nucleotide sequence ID" value="XM_007395695.1"/>
</dbReference>
<dbReference type="InParanoid" id="K5W8D4"/>
<keyword evidence="6" id="KW-0732">Signal</keyword>
<evidence type="ECO:0000256" key="2">
    <source>
        <dbReference type="ARBA" id="ARBA00010446"/>
    </source>
</evidence>